<comment type="caution">
    <text evidence="1">The sequence shown here is derived from an EMBL/GenBank/DDBJ whole genome shotgun (WGS) entry which is preliminary data.</text>
</comment>
<dbReference type="AlphaFoldDB" id="A0A8S1RN26"/>
<accession>A0A8S1RN26</accession>
<keyword evidence="2" id="KW-1185">Reference proteome</keyword>
<protein>
    <submittedName>
        <fullName evidence="1">Uncharacterized protein</fullName>
    </submittedName>
</protein>
<organism evidence="1 2">
    <name type="scientific">Paramecium sonneborni</name>
    <dbReference type="NCBI Taxonomy" id="65129"/>
    <lineage>
        <taxon>Eukaryota</taxon>
        <taxon>Sar</taxon>
        <taxon>Alveolata</taxon>
        <taxon>Ciliophora</taxon>
        <taxon>Intramacronucleata</taxon>
        <taxon>Oligohymenophorea</taxon>
        <taxon>Peniculida</taxon>
        <taxon>Parameciidae</taxon>
        <taxon>Paramecium</taxon>
    </lineage>
</organism>
<gene>
    <name evidence="1" type="ORF">PSON_ATCC_30995.1.T1970013</name>
</gene>
<proteinExistence type="predicted"/>
<dbReference type="EMBL" id="CAJJDN010000197">
    <property type="protein sequence ID" value="CAD8128793.1"/>
    <property type="molecule type" value="Genomic_DNA"/>
</dbReference>
<dbReference type="Proteomes" id="UP000692954">
    <property type="component" value="Unassembled WGS sequence"/>
</dbReference>
<sequence length="137" mass="16369">MSSEDDKDQKLLELQKIGRNLELQNYQLRQELKQLRSDLKFNFHKVDMNEKKQVKYVLTHSQIHIEKREAEINFLENPKRLILQGIGYCYVKQNTSECYTFSYTILLTDELKQDPKIIATDTKIEIIFDKNQDNSLR</sequence>
<reference evidence="1" key="1">
    <citation type="submission" date="2021-01" db="EMBL/GenBank/DDBJ databases">
        <authorList>
            <consortium name="Genoscope - CEA"/>
            <person name="William W."/>
        </authorList>
    </citation>
    <scope>NUCLEOTIDE SEQUENCE</scope>
</reference>
<evidence type="ECO:0000313" key="1">
    <source>
        <dbReference type="EMBL" id="CAD8128793.1"/>
    </source>
</evidence>
<dbReference type="OrthoDB" id="309294at2759"/>
<name>A0A8S1RN26_9CILI</name>
<evidence type="ECO:0000313" key="2">
    <source>
        <dbReference type="Proteomes" id="UP000692954"/>
    </source>
</evidence>